<keyword evidence="2" id="KW-1185">Reference proteome</keyword>
<dbReference type="EMBL" id="CDOI01000163">
    <property type="protein sequence ID" value="CEN47960.1"/>
    <property type="molecule type" value="Genomic_DNA"/>
</dbReference>
<evidence type="ECO:0008006" key="3">
    <source>
        <dbReference type="Google" id="ProtNLM"/>
    </source>
</evidence>
<dbReference type="RefSeq" id="WP_042344763.1">
    <property type="nucleotide sequence ID" value="NZ_BOQK01000051.1"/>
</dbReference>
<proteinExistence type="predicted"/>
<reference evidence="1 2" key="1">
    <citation type="submission" date="2015-01" db="EMBL/GenBank/DDBJ databases">
        <authorList>
            <person name="Xiang T."/>
            <person name="Song Y."/>
            <person name="Huang L."/>
            <person name="Wang B."/>
            <person name="Wu P."/>
        </authorList>
    </citation>
    <scope>NUCLEOTIDE SEQUENCE [LARGE SCALE GENOMIC DNA]</scope>
    <source>
        <strain evidence="1 2">CcD38</strain>
    </source>
</reference>
<gene>
    <name evidence="1" type="ORF">CCAND38_500033</name>
</gene>
<organism evidence="1 2">
    <name type="scientific">Capnocytophaga canis</name>
    <dbReference type="NCBI Taxonomy" id="1848903"/>
    <lineage>
        <taxon>Bacteria</taxon>
        <taxon>Pseudomonadati</taxon>
        <taxon>Bacteroidota</taxon>
        <taxon>Flavobacteriia</taxon>
        <taxon>Flavobacteriales</taxon>
        <taxon>Flavobacteriaceae</taxon>
        <taxon>Capnocytophaga</taxon>
    </lineage>
</organism>
<sequence length="111" mass="12537">MLSTEKTLSEVIEILRQRGYTEDFNLLEENISYKKGGEKVDLNDIVIDKIYRFTGQNDLEDEAILYAMTNQKDGAKGVFVNGYGTYTDSGANAVISKITVNENDNDDWTIK</sequence>
<protein>
    <recommendedName>
        <fullName evidence="3">Phosphoribosylpyrophosphate synthetase</fullName>
    </recommendedName>
</protein>
<name>A0A0B7I8B5_9FLAO</name>
<dbReference type="Proteomes" id="UP000045051">
    <property type="component" value="Unassembled WGS sequence"/>
</dbReference>
<accession>A0A0B7I8B5</accession>
<dbReference type="AlphaFoldDB" id="A0A0B7I8B5"/>
<evidence type="ECO:0000313" key="2">
    <source>
        <dbReference type="Proteomes" id="UP000045051"/>
    </source>
</evidence>
<evidence type="ECO:0000313" key="1">
    <source>
        <dbReference type="EMBL" id="CEN47960.1"/>
    </source>
</evidence>